<sequence>VQTAPQARPWVETGFMSRAQVAGRDQAMRTIGLPPSTPQGAATTLRDERLGDGNSNCLERAMALARPGDSVVFLTDSRDGVGHAVVRRKDGSLVDPNEPKRTYPDLLAYQSSHPHYSQPLSVPREKLAAVLGTPVGPGRDALIQTLGLASVANRLVADTYDMRTLTTACGAVHAAVAANQNAGAGHIMAEAMRAAISSVRSSHPEWSAEQVMDYAVAATHASLVGPGHGLDQLNQLGARGNVVEMINALATDKSTFVGGGLDLTNGKDLRPELNDLSNNQAFHCFFFVTAGYVANGQPLLTDVLANGVGAWGHEVRDEGSSREDYIASNLSISMGQGLLERGLSGDMGQVADAPEVMLAVYTPEAGSGPGADRARRMATERIDTLKDALVTLENGKDLMVASDLVSTVLGRALDTLGLHDASYVLPIANPPDWVNPANQ</sequence>
<gene>
    <name evidence="2" type="ORF">D7V88_14280</name>
</gene>
<dbReference type="AlphaFoldDB" id="A0A3A8JD20"/>
<feature type="non-terminal residue" evidence="2">
    <location>
        <position position="1"/>
    </location>
</feature>
<feature type="region of interest" description="Disordered" evidence="1">
    <location>
        <begin position="32"/>
        <end position="51"/>
    </location>
</feature>
<dbReference type="Proteomes" id="UP000268094">
    <property type="component" value="Unassembled WGS sequence"/>
</dbReference>
<name>A0A3A8JD20_9BACT</name>
<evidence type="ECO:0000313" key="3">
    <source>
        <dbReference type="Proteomes" id="UP000268094"/>
    </source>
</evidence>
<keyword evidence="3" id="KW-1185">Reference proteome</keyword>
<protein>
    <submittedName>
        <fullName evidence="2">Uncharacterized protein</fullName>
    </submittedName>
</protein>
<comment type="caution">
    <text evidence="2">The sequence shown here is derived from an EMBL/GenBank/DDBJ whole genome shotgun (WGS) entry which is preliminary data.</text>
</comment>
<organism evidence="2 3">
    <name type="scientific">Corallococcus terminator</name>
    <dbReference type="NCBI Taxonomy" id="2316733"/>
    <lineage>
        <taxon>Bacteria</taxon>
        <taxon>Pseudomonadati</taxon>
        <taxon>Myxococcota</taxon>
        <taxon>Myxococcia</taxon>
        <taxon>Myxococcales</taxon>
        <taxon>Cystobacterineae</taxon>
        <taxon>Myxococcaceae</taxon>
        <taxon>Corallococcus</taxon>
    </lineage>
</organism>
<dbReference type="EMBL" id="RAVZ01000082">
    <property type="protein sequence ID" value="RKG88401.1"/>
    <property type="molecule type" value="Genomic_DNA"/>
</dbReference>
<reference evidence="3" key="1">
    <citation type="submission" date="2018-09" db="EMBL/GenBank/DDBJ databases">
        <authorList>
            <person name="Livingstone P.G."/>
            <person name="Whitworth D.E."/>
        </authorList>
    </citation>
    <scope>NUCLEOTIDE SEQUENCE [LARGE SCALE GENOMIC DNA]</scope>
    <source>
        <strain evidence="3">CA054A</strain>
    </source>
</reference>
<evidence type="ECO:0000313" key="2">
    <source>
        <dbReference type="EMBL" id="RKG88401.1"/>
    </source>
</evidence>
<evidence type="ECO:0000256" key="1">
    <source>
        <dbReference type="SAM" id="MobiDB-lite"/>
    </source>
</evidence>
<accession>A0A3A8JD20</accession>
<proteinExistence type="predicted"/>